<organism evidence="2 3">
    <name type="scientific">Pricia antarctica</name>
    <dbReference type="NCBI Taxonomy" id="641691"/>
    <lineage>
        <taxon>Bacteria</taxon>
        <taxon>Pseudomonadati</taxon>
        <taxon>Bacteroidota</taxon>
        <taxon>Flavobacteriia</taxon>
        <taxon>Flavobacteriales</taxon>
        <taxon>Flavobacteriaceae</taxon>
        <taxon>Pricia</taxon>
    </lineage>
</organism>
<feature type="domain" description="BioF2-like acetyltransferase" evidence="1">
    <location>
        <begin position="125"/>
        <end position="273"/>
    </location>
</feature>
<keyword evidence="2" id="KW-0808">Transferase</keyword>
<dbReference type="GO" id="GO:0016740">
    <property type="term" value="F:transferase activity"/>
    <property type="evidence" value="ECO:0007669"/>
    <property type="project" value="UniProtKB-KW"/>
</dbReference>
<keyword evidence="3" id="KW-1185">Reference proteome</keyword>
<gene>
    <name evidence="2" type="ORF">SAMN05421636_107154</name>
</gene>
<dbReference type="InterPro" id="IPR016181">
    <property type="entry name" value="Acyl_CoA_acyltransferase"/>
</dbReference>
<dbReference type="InterPro" id="IPR038740">
    <property type="entry name" value="BioF2-like_GNAT_dom"/>
</dbReference>
<protein>
    <submittedName>
        <fullName evidence="2">Acetyltransferase (GNAT) domain-containing protein</fullName>
    </submittedName>
</protein>
<dbReference type="SUPFAM" id="SSF55729">
    <property type="entry name" value="Acyl-CoA N-acyltransferases (Nat)"/>
    <property type="match status" value="1"/>
</dbReference>
<dbReference type="AlphaFoldDB" id="A0A1G7FJN5"/>
<dbReference type="STRING" id="641691.SAMN05421636_107154"/>
<dbReference type="EMBL" id="FNAO01000007">
    <property type="protein sequence ID" value="SDE76089.1"/>
    <property type="molecule type" value="Genomic_DNA"/>
</dbReference>
<accession>A0A1G7FJN5</accession>
<dbReference type="Proteomes" id="UP000199109">
    <property type="component" value="Unassembled WGS sequence"/>
</dbReference>
<evidence type="ECO:0000259" key="1">
    <source>
        <dbReference type="Pfam" id="PF13480"/>
    </source>
</evidence>
<name>A0A1G7FJN5_9FLAO</name>
<proteinExistence type="predicted"/>
<reference evidence="2 3" key="1">
    <citation type="submission" date="2016-10" db="EMBL/GenBank/DDBJ databases">
        <authorList>
            <person name="de Groot N.N."/>
        </authorList>
    </citation>
    <scope>NUCLEOTIDE SEQUENCE [LARGE SCALE GENOMIC DNA]</scope>
    <source>
        <strain evidence="2 3">DSM 23421</strain>
    </source>
</reference>
<sequence length="412" mass="49175">MLNNPFLSETFTALWSEHFASEKSGRLFRFLPSLGFTKNRFFPLYTNIGKTLTKGISYRLDPKNSDDYKKKAFLIYDVPNYFEVNTETYGTDLGLYRSTQYPGYLIDLKNFKTTNDYLATGFSKSSRYKLKKYKKRFETSFDVRYVMYRGEMDRETYDYIFQSFRKLLEKRFDDKQITNNNLDPNEWSFYHEVTYPMLLEGKASLFVIYNGDNPIGVTLNFFSEDILFDAITVFDIDYAKFHLGSITIMGLLDWCLENHLKIFDFSKGYFDYKTRWATTTYDFEYHIYFDTKSIRARTIAIVLKKFFDLKQRFREKNVNDQLHRITYRFKNKTPKPLLNRSYAFAELGDDEPMNAVDKIVLDAPENCDVRMLVFEYLYLNDGHYRDIQIYTSEKSDHYYLICKTKRVLATLH</sequence>
<evidence type="ECO:0000313" key="3">
    <source>
        <dbReference type="Proteomes" id="UP000199109"/>
    </source>
</evidence>
<evidence type="ECO:0000313" key="2">
    <source>
        <dbReference type="EMBL" id="SDE76089.1"/>
    </source>
</evidence>
<dbReference type="Gene3D" id="3.40.630.30">
    <property type="match status" value="1"/>
</dbReference>
<dbReference type="Pfam" id="PF13480">
    <property type="entry name" value="Acetyltransf_6"/>
    <property type="match status" value="1"/>
</dbReference>